<dbReference type="PANTHER" id="PTHR11070:SF2">
    <property type="entry name" value="ATP-DEPENDENT DNA HELICASE SRS2"/>
    <property type="match status" value="1"/>
</dbReference>
<dbReference type="InterPro" id="IPR014016">
    <property type="entry name" value="UvrD-like_ATP-bd"/>
</dbReference>
<gene>
    <name evidence="13" type="ORF">EJP82_06480</name>
</gene>
<protein>
    <recommendedName>
        <fullName evidence="9">DNA 3'-5' helicase</fullName>
        <ecNumber evidence="9">5.6.2.4</ecNumber>
    </recommendedName>
</protein>
<dbReference type="AlphaFoldDB" id="A0A3S1EK58"/>
<evidence type="ECO:0000256" key="7">
    <source>
        <dbReference type="ARBA" id="ARBA00023235"/>
    </source>
</evidence>
<dbReference type="EMBL" id="RZNY01000004">
    <property type="protein sequence ID" value="RUT47355.1"/>
    <property type="molecule type" value="Genomic_DNA"/>
</dbReference>
<evidence type="ECO:0000313" key="13">
    <source>
        <dbReference type="EMBL" id="RUT47355.1"/>
    </source>
</evidence>
<evidence type="ECO:0000256" key="9">
    <source>
        <dbReference type="ARBA" id="ARBA00034808"/>
    </source>
</evidence>
<keyword evidence="14" id="KW-1185">Reference proteome</keyword>
<evidence type="ECO:0000256" key="1">
    <source>
        <dbReference type="ARBA" id="ARBA00009922"/>
    </source>
</evidence>
<dbReference type="CDD" id="cd18809">
    <property type="entry name" value="SF1_C_RecD"/>
    <property type="match status" value="1"/>
</dbReference>
<evidence type="ECO:0000256" key="10">
    <source>
        <dbReference type="ARBA" id="ARBA00048988"/>
    </source>
</evidence>
<dbReference type="Gene3D" id="3.40.50.300">
    <property type="entry name" value="P-loop containing nucleotide triphosphate hydrolases"/>
    <property type="match status" value="2"/>
</dbReference>
<evidence type="ECO:0000256" key="5">
    <source>
        <dbReference type="ARBA" id="ARBA00022840"/>
    </source>
</evidence>
<dbReference type="OrthoDB" id="9765670at2"/>
<evidence type="ECO:0000259" key="12">
    <source>
        <dbReference type="PROSITE" id="PS51198"/>
    </source>
</evidence>
<keyword evidence="2 11" id="KW-0547">Nucleotide-binding</keyword>
<evidence type="ECO:0000256" key="11">
    <source>
        <dbReference type="PROSITE-ProRule" id="PRU00560"/>
    </source>
</evidence>
<dbReference type="GO" id="GO:0043138">
    <property type="term" value="F:3'-5' DNA helicase activity"/>
    <property type="evidence" value="ECO:0007669"/>
    <property type="project" value="UniProtKB-EC"/>
</dbReference>
<comment type="caution">
    <text evidence="13">The sequence shown here is derived from an EMBL/GenBank/DDBJ whole genome shotgun (WGS) entry which is preliminary data.</text>
</comment>
<evidence type="ECO:0000256" key="6">
    <source>
        <dbReference type="ARBA" id="ARBA00023125"/>
    </source>
</evidence>
<evidence type="ECO:0000256" key="8">
    <source>
        <dbReference type="ARBA" id="ARBA00034617"/>
    </source>
</evidence>
<dbReference type="PROSITE" id="PS51198">
    <property type="entry name" value="UVRD_HELICASE_ATP_BIND"/>
    <property type="match status" value="1"/>
</dbReference>
<proteinExistence type="inferred from homology"/>
<keyword evidence="6" id="KW-0238">DNA-binding</keyword>
<dbReference type="PANTHER" id="PTHR11070">
    <property type="entry name" value="UVRD / RECB / PCRA DNA HELICASE FAMILY MEMBER"/>
    <property type="match status" value="1"/>
</dbReference>
<dbReference type="SUPFAM" id="SSF52540">
    <property type="entry name" value="P-loop containing nucleoside triphosphate hydrolases"/>
    <property type="match status" value="1"/>
</dbReference>
<keyword evidence="4 11" id="KW-0347">Helicase</keyword>
<dbReference type="InterPro" id="IPR027417">
    <property type="entry name" value="P-loop_NTPase"/>
</dbReference>
<dbReference type="GO" id="GO:0005524">
    <property type="term" value="F:ATP binding"/>
    <property type="evidence" value="ECO:0007669"/>
    <property type="project" value="UniProtKB-UniRule"/>
</dbReference>
<evidence type="ECO:0000256" key="2">
    <source>
        <dbReference type="ARBA" id="ARBA00022741"/>
    </source>
</evidence>
<dbReference type="GO" id="GO:0016887">
    <property type="term" value="F:ATP hydrolysis activity"/>
    <property type="evidence" value="ECO:0007669"/>
    <property type="project" value="RHEA"/>
</dbReference>
<feature type="domain" description="UvrD-like helicase ATP-binding" evidence="12">
    <location>
        <begin position="3"/>
        <end position="285"/>
    </location>
</feature>
<reference evidence="13 14" key="1">
    <citation type="submission" date="2018-12" db="EMBL/GenBank/DDBJ databases">
        <authorList>
            <person name="Sun L."/>
            <person name="Chen Z."/>
        </authorList>
    </citation>
    <scope>NUCLEOTIDE SEQUENCE [LARGE SCALE GENOMIC DNA]</scope>
    <source>
        <strain evidence="13 14">DSM 15890</strain>
    </source>
</reference>
<organism evidence="13 14">
    <name type="scientific">Paenibacillus anaericanus</name>
    <dbReference type="NCBI Taxonomy" id="170367"/>
    <lineage>
        <taxon>Bacteria</taxon>
        <taxon>Bacillati</taxon>
        <taxon>Bacillota</taxon>
        <taxon>Bacilli</taxon>
        <taxon>Bacillales</taxon>
        <taxon>Paenibacillaceae</taxon>
        <taxon>Paenibacillus</taxon>
    </lineage>
</organism>
<dbReference type="EC" id="5.6.2.4" evidence="9"/>
<comment type="catalytic activity">
    <reaction evidence="10">
        <text>ATP + H2O = ADP + phosphate + H(+)</text>
        <dbReference type="Rhea" id="RHEA:13065"/>
        <dbReference type="ChEBI" id="CHEBI:15377"/>
        <dbReference type="ChEBI" id="CHEBI:15378"/>
        <dbReference type="ChEBI" id="CHEBI:30616"/>
        <dbReference type="ChEBI" id="CHEBI:43474"/>
        <dbReference type="ChEBI" id="CHEBI:456216"/>
        <dbReference type="EC" id="5.6.2.4"/>
    </reaction>
</comment>
<name>A0A3S1EK58_9BACL</name>
<dbReference type="InterPro" id="IPR014017">
    <property type="entry name" value="DNA_helicase_UvrD-like_C"/>
</dbReference>
<dbReference type="InterPro" id="IPR000212">
    <property type="entry name" value="DNA_helicase_UvrD/REP"/>
</dbReference>
<sequence>MMDFVITDQRQRYLDSRGKVIVNACPGSGKTTSVAYKLKNLLEYWDFKYSGVACISFTNVAKDEINEKFYDFTGKSISYPHLVSTIDSFINQYITLPHFHLLGYKTRPTILEDYSLLDSFSPYALNKYKINNRPILYMYKPSKIDVAADGSYLFDGNKPKLIEENLITFKNYCVALKRMQFQKGILKNSDSLYLALKILRENPGVAKQLSSRFRYLIIDEAQDTSEIQHLIINELINNGLEHVELIGDPYQSLYEWREARPDLFTDKTKSPDWNFLTMSECRRSVLPIVKAYSIFRLKEHDDLYSSQSDVEQSPIHLIYYNKLNDLVSKYEELSSRFNNNIVLVRGKTLLQELKAMPNDKNHWSESPFSPIHFIHAKSDMEHGQTKEAIKRIYKLIPVLFDPSLKENPSKKREFLEANNDNYELKSKIILLIKNLPVFDLTLTEWTRDLNELCKNIFDLAQSPTFILKQGKYRPDHNKKIEEMYQQPENFSKVTTIHKVKGKTFDSIMLVLSPNSSGQNISLNDFKKPLQMPDEKKRMLYVAMSRPKWQLVLAVPSQNRLTDEQEIRMFGSKPIVHVI</sequence>
<evidence type="ECO:0000313" key="14">
    <source>
        <dbReference type="Proteomes" id="UP000279446"/>
    </source>
</evidence>
<feature type="binding site" evidence="11">
    <location>
        <begin position="24"/>
        <end position="31"/>
    </location>
    <ligand>
        <name>ATP</name>
        <dbReference type="ChEBI" id="CHEBI:30616"/>
    </ligand>
</feature>
<keyword evidence="7" id="KW-0413">Isomerase</keyword>
<comment type="similarity">
    <text evidence="1">Belongs to the helicase family. UvrD subfamily.</text>
</comment>
<keyword evidence="3 11" id="KW-0378">Hydrolase</keyword>
<comment type="catalytic activity">
    <reaction evidence="8">
        <text>Couples ATP hydrolysis with the unwinding of duplex DNA by translocating in the 3'-5' direction.</text>
        <dbReference type="EC" id="5.6.2.4"/>
    </reaction>
</comment>
<accession>A0A3S1EK58</accession>
<evidence type="ECO:0000256" key="4">
    <source>
        <dbReference type="ARBA" id="ARBA00022806"/>
    </source>
</evidence>
<dbReference type="Pfam" id="PF13361">
    <property type="entry name" value="UvrD_C"/>
    <property type="match status" value="1"/>
</dbReference>
<dbReference type="RefSeq" id="WP_127191231.1">
    <property type="nucleotide sequence ID" value="NZ_RZNY01000004.1"/>
</dbReference>
<dbReference type="Gene3D" id="1.10.10.160">
    <property type="match status" value="1"/>
</dbReference>
<dbReference type="InterPro" id="IPR013986">
    <property type="entry name" value="DExx_box_DNA_helicase_dom_sf"/>
</dbReference>
<dbReference type="GO" id="GO:0003677">
    <property type="term" value="F:DNA binding"/>
    <property type="evidence" value="ECO:0007669"/>
    <property type="project" value="UniProtKB-KW"/>
</dbReference>
<dbReference type="Pfam" id="PF00580">
    <property type="entry name" value="UvrD-helicase"/>
    <property type="match status" value="1"/>
</dbReference>
<keyword evidence="5 11" id="KW-0067">ATP-binding</keyword>
<dbReference type="Proteomes" id="UP000279446">
    <property type="component" value="Unassembled WGS sequence"/>
</dbReference>
<dbReference type="GO" id="GO:0000725">
    <property type="term" value="P:recombinational repair"/>
    <property type="evidence" value="ECO:0007669"/>
    <property type="project" value="TreeGrafter"/>
</dbReference>
<evidence type="ECO:0000256" key="3">
    <source>
        <dbReference type="ARBA" id="ARBA00022801"/>
    </source>
</evidence>